<protein>
    <submittedName>
        <fullName evidence="7">Uncharacterized protein</fullName>
    </submittedName>
</protein>
<dbReference type="InterPro" id="IPR048834">
    <property type="entry name" value="SpaA_pre-album"/>
</dbReference>
<accession>A0A4Y3NBX3</accession>
<dbReference type="GeneID" id="97299297"/>
<feature type="domain" description="DUF7507" evidence="5">
    <location>
        <begin position="657"/>
        <end position="761"/>
    </location>
</feature>
<dbReference type="RefSeq" id="WP_141283425.1">
    <property type="nucleotide sequence ID" value="NZ_BAAAWK010000001.1"/>
</dbReference>
<gene>
    <name evidence="7" type="ORF">AAU01_19370</name>
</gene>
<feature type="domain" description="DUF7507" evidence="5">
    <location>
        <begin position="781"/>
        <end position="880"/>
    </location>
</feature>
<dbReference type="NCBIfam" id="TIGR01451">
    <property type="entry name" value="B_ant_repeat"/>
    <property type="match status" value="2"/>
</dbReference>
<evidence type="ECO:0000259" key="6">
    <source>
        <dbReference type="Pfam" id="PF25564"/>
    </source>
</evidence>
<evidence type="ECO:0000256" key="3">
    <source>
        <dbReference type="SAM" id="SignalP"/>
    </source>
</evidence>
<feature type="compositionally biased region" description="Low complexity" evidence="1">
    <location>
        <begin position="880"/>
        <end position="903"/>
    </location>
</feature>
<evidence type="ECO:0000313" key="8">
    <source>
        <dbReference type="Proteomes" id="UP000317715"/>
    </source>
</evidence>
<dbReference type="InterPro" id="IPR047589">
    <property type="entry name" value="DUF11_rpt"/>
</dbReference>
<feature type="chain" id="PRO_5021228004" evidence="3">
    <location>
        <begin position="31"/>
        <end position="986"/>
    </location>
</feature>
<organism evidence="7 8">
    <name type="scientific">Paenarthrobacter aurescens</name>
    <name type="common">Arthrobacter aurescens</name>
    <dbReference type="NCBI Taxonomy" id="43663"/>
    <lineage>
        <taxon>Bacteria</taxon>
        <taxon>Bacillati</taxon>
        <taxon>Actinomycetota</taxon>
        <taxon>Actinomycetes</taxon>
        <taxon>Micrococcales</taxon>
        <taxon>Micrococcaceae</taxon>
        <taxon>Paenarthrobacter</taxon>
    </lineage>
</organism>
<keyword evidence="3" id="KW-0732">Signal</keyword>
<keyword evidence="2" id="KW-0812">Transmembrane</keyword>
<evidence type="ECO:0000313" key="7">
    <source>
        <dbReference type="EMBL" id="GEB19182.1"/>
    </source>
</evidence>
<keyword evidence="2" id="KW-1133">Transmembrane helix</keyword>
<feature type="domain" description="DUF7507" evidence="5">
    <location>
        <begin position="541"/>
        <end position="639"/>
    </location>
</feature>
<sequence>MKDARPRQLLAAMIATSILAMGLANGMAPAAVAQAQRTGAPAAVAQAPGTPGMAQSGTTVYGESFSNEDATAGAISILDYQGGPSAANETYTADEPYTPAGEECDGWILNSSTPLPTSDSGCLRNQPGGWDQVRQMAVALGLAQGQSPAEAAGNQVLSEYTNSAAGTIPAGVQFRTESNATPALAGRYYAVSAHFAQVNCHAAHASQTFSLLVNGTRQLLSAGLDPCGSSNQASVHVTKLQSAPYQVPFGTPNPTLGLELRNETTTGAGNDVAFDLPQIVDVTPQLDTAFTPSLVGPGESSRMTLTVTNTRELAAKNDWFLTETLPAGMVVAGTPNIGGTCEQSPGTSPLVRTAVAGSNTLSVTGGDVAQGMASCTFTVDVTAAEEGMYVSGPANAATNLAAPADTALTVRAPRLELSMALDAARLLNTDQFTPEIRTGSADGPVVSSSANSTTMGSGATINAGTGVTGEYIATAGTTYYLTESGGNLGGYDIRITCTDARGLQPGLPNGTAFSGSFALVPVAGADISCVLTNTADSVPGMEFSFSADASGLSSPSVVGDRISYSFTSKNTGNVPLTDVVINNAKAGVSAVAYTWPGLPGQLLPGQTLTATASYAITQADLDAGHVANRASSTGRPSAGLALAPSSRDVDTLLVTAPAMQFTSSSQKPSQEGLSEVGDTITYAFAATNSGNVTLKDLRIEAPQAGLSELTYTWPGIPGVVLPGQTVTAAASYLTTQEDIDAGHVARRATATGTAPTGLSVTPPPSETDTPLNAASALEFKATADASDLGDPTAVGEVIVYKFTLRNTGNVPMTAVVVNHQMPGLQLPDYAWPGAEGILLPGQTVTATARYAITQADADAGSVTTSATATGTPPGGPPVTTPTASVLVTFPGTAEAGGAAPGASDGPGGGAAGTSGGSDTSGERSTSESGTSGSGSAVSSHSLDSPGQSEGFLATTGVVLTVLPIGLVVMGSGLLMFLMGRRRNHQP</sequence>
<dbReference type="Pfam" id="PF20674">
    <property type="entry name" value="SpaA_3"/>
    <property type="match status" value="1"/>
</dbReference>
<dbReference type="Pfam" id="PF24346">
    <property type="entry name" value="DUF7507"/>
    <property type="match status" value="3"/>
</dbReference>
<evidence type="ECO:0000256" key="1">
    <source>
        <dbReference type="SAM" id="MobiDB-lite"/>
    </source>
</evidence>
<dbReference type="Proteomes" id="UP000317715">
    <property type="component" value="Unassembled WGS sequence"/>
</dbReference>
<feature type="region of interest" description="Disordered" evidence="1">
    <location>
        <begin position="858"/>
        <end position="947"/>
    </location>
</feature>
<dbReference type="AlphaFoldDB" id="A0A4Y3NBX3"/>
<reference evidence="7 8" key="1">
    <citation type="submission" date="2019-06" db="EMBL/GenBank/DDBJ databases">
        <title>Whole genome shotgun sequence of Paenarthrobacter aurescens NBRC 12136.</title>
        <authorList>
            <person name="Hosoyama A."/>
            <person name="Uohara A."/>
            <person name="Ohji S."/>
            <person name="Ichikawa N."/>
        </authorList>
    </citation>
    <scope>NUCLEOTIDE SEQUENCE [LARGE SCALE GENOMIC DNA]</scope>
    <source>
        <strain evidence="7 8">NBRC 12136</strain>
    </source>
</reference>
<feature type="domain" description="SpaA-like prealbumin fold" evidence="4">
    <location>
        <begin position="415"/>
        <end position="535"/>
    </location>
</feature>
<name>A0A4Y3NBX3_PAEAU</name>
<feature type="transmembrane region" description="Helical" evidence="2">
    <location>
        <begin position="951"/>
        <end position="977"/>
    </location>
</feature>
<feature type="domain" description="DUF7933" evidence="6">
    <location>
        <begin position="284"/>
        <end position="405"/>
    </location>
</feature>
<feature type="compositionally biased region" description="Gly residues" evidence="1">
    <location>
        <begin position="904"/>
        <end position="915"/>
    </location>
</feature>
<evidence type="ECO:0000259" key="5">
    <source>
        <dbReference type="Pfam" id="PF24346"/>
    </source>
</evidence>
<comment type="caution">
    <text evidence="7">The sequence shown here is derived from an EMBL/GenBank/DDBJ whole genome shotgun (WGS) entry which is preliminary data.</text>
</comment>
<proteinExistence type="predicted"/>
<keyword evidence="2" id="KW-0472">Membrane</keyword>
<dbReference type="EMBL" id="BJMD01000010">
    <property type="protein sequence ID" value="GEB19182.1"/>
    <property type="molecule type" value="Genomic_DNA"/>
</dbReference>
<dbReference type="Pfam" id="PF25564">
    <property type="entry name" value="DUF7933"/>
    <property type="match status" value="1"/>
</dbReference>
<feature type="signal peptide" evidence="3">
    <location>
        <begin position="1"/>
        <end position="30"/>
    </location>
</feature>
<dbReference type="OrthoDB" id="3584537at2"/>
<dbReference type="InterPro" id="IPR057693">
    <property type="entry name" value="DUF7933"/>
</dbReference>
<dbReference type="InterPro" id="IPR055354">
    <property type="entry name" value="DUF7507"/>
</dbReference>
<feature type="compositionally biased region" description="Low complexity" evidence="1">
    <location>
        <begin position="859"/>
        <end position="871"/>
    </location>
</feature>
<keyword evidence="8" id="KW-1185">Reference proteome</keyword>
<feature type="compositionally biased region" description="Low complexity" evidence="1">
    <location>
        <begin position="926"/>
        <end position="944"/>
    </location>
</feature>
<evidence type="ECO:0000259" key="4">
    <source>
        <dbReference type="Pfam" id="PF20674"/>
    </source>
</evidence>
<evidence type="ECO:0000256" key="2">
    <source>
        <dbReference type="SAM" id="Phobius"/>
    </source>
</evidence>